<dbReference type="GO" id="GO:0005829">
    <property type="term" value="C:cytosol"/>
    <property type="evidence" value="ECO:0007669"/>
    <property type="project" value="TreeGrafter"/>
</dbReference>
<dbReference type="InterPro" id="IPR014710">
    <property type="entry name" value="RmlC-like_jellyroll"/>
</dbReference>
<dbReference type="InterPro" id="IPR018050">
    <property type="entry name" value="Pmannose_isomerase-type1_CS"/>
</dbReference>
<evidence type="ECO:0000256" key="1">
    <source>
        <dbReference type="ARBA" id="ARBA00000757"/>
    </source>
</evidence>
<feature type="domain" description="Phosphomannose isomerase type I catalytic" evidence="9">
    <location>
        <begin position="3"/>
        <end position="142"/>
    </location>
</feature>
<dbReference type="PROSITE" id="PS00965">
    <property type="entry name" value="PMI_I_1"/>
    <property type="match status" value="1"/>
</dbReference>
<dbReference type="PANTHER" id="PTHR10309:SF0">
    <property type="entry name" value="MANNOSE-6-PHOSPHATE ISOMERASE"/>
    <property type="match status" value="1"/>
</dbReference>
<dbReference type="RefSeq" id="WP_182484635.1">
    <property type="nucleotide sequence ID" value="NZ_JACGWU010000003.1"/>
</dbReference>
<evidence type="ECO:0000256" key="4">
    <source>
        <dbReference type="ARBA" id="ARBA00022723"/>
    </source>
</evidence>
<reference evidence="10 11" key="1">
    <citation type="submission" date="2020-07" db="EMBL/GenBank/DDBJ databases">
        <title>Sequencing the genomes of 1000 actinobacteria strains.</title>
        <authorList>
            <person name="Klenk H.-P."/>
        </authorList>
    </citation>
    <scope>NUCLEOTIDE SEQUENCE [LARGE SCALE GENOMIC DNA]</scope>
    <source>
        <strain evidence="10 11">DSM 23737</strain>
    </source>
</reference>
<dbReference type="PRINTS" id="PR00714">
    <property type="entry name" value="MAN6PISMRASE"/>
</dbReference>
<evidence type="ECO:0000256" key="3">
    <source>
        <dbReference type="ARBA" id="ARBA00011956"/>
    </source>
</evidence>
<evidence type="ECO:0000313" key="10">
    <source>
        <dbReference type="EMBL" id="MBA8829192.1"/>
    </source>
</evidence>
<keyword evidence="6 10" id="KW-0413">Isomerase</keyword>
<accession>A0A7W3JU81</accession>
<keyword evidence="4 8" id="KW-0479">Metal-binding</keyword>
<dbReference type="GO" id="GO:0008270">
    <property type="term" value="F:zinc ion binding"/>
    <property type="evidence" value="ECO:0007669"/>
    <property type="project" value="InterPro"/>
</dbReference>
<protein>
    <recommendedName>
        <fullName evidence="3">mannose-6-phosphate isomerase</fullName>
        <ecNumber evidence="3">5.3.1.8</ecNumber>
    </recommendedName>
</protein>
<comment type="catalytic activity">
    <reaction evidence="1">
        <text>D-mannose 6-phosphate = D-fructose 6-phosphate</text>
        <dbReference type="Rhea" id="RHEA:12356"/>
        <dbReference type="ChEBI" id="CHEBI:58735"/>
        <dbReference type="ChEBI" id="CHEBI:61527"/>
        <dbReference type="EC" id="5.3.1.8"/>
    </reaction>
</comment>
<dbReference type="AlphaFoldDB" id="A0A7W3JU81"/>
<evidence type="ECO:0000259" key="9">
    <source>
        <dbReference type="Pfam" id="PF20511"/>
    </source>
</evidence>
<feature type="binding site" evidence="8">
    <location>
        <position position="279"/>
    </location>
    <ligand>
        <name>Zn(2+)</name>
        <dbReference type="ChEBI" id="CHEBI:29105"/>
    </ligand>
</feature>
<evidence type="ECO:0000313" key="11">
    <source>
        <dbReference type="Proteomes" id="UP000524237"/>
    </source>
</evidence>
<feature type="binding site" evidence="8">
    <location>
        <position position="125"/>
    </location>
    <ligand>
        <name>Zn(2+)</name>
        <dbReference type="ChEBI" id="CHEBI:29105"/>
    </ligand>
</feature>
<dbReference type="GO" id="GO:0009298">
    <property type="term" value="P:GDP-mannose biosynthetic process"/>
    <property type="evidence" value="ECO:0007669"/>
    <property type="project" value="InterPro"/>
</dbReference>
<dbReference type="InterPro" id="IPR001250">
    <property type="entry name" value="Man6P_Isoase-1"/>
</dbReference>
<evidence type="ECO:0000256" key="8">
    <source>
        <dbReference type="PIRSR" id="PIRSR001480-2"/>
    </source>
</evidence>
<feature type="binding site" evidence="8">
    <location>
        <position position="88"/>
    </location>
    <ligand>
        <name>Zn(2+)</name>
        <dbReference type="ChEBI" id="CHEBI:29105"/>
    </ligand>
</feature>
<comment type="cofactor">
    <cofactor evidence="8">
        <name>Zn(2+)</name>
        <dbReference type="ChEBI" id="CHEBI:29105"/>
    </cofactor>
    <text evidence="8">Binds 1 zinc ion per subunit.</text>
</comment>
<dbReference type="NCBIfam" id="TIGR00218">
    <property type="entry name" value="manA"/>
    <property type="match status" value="1"/>
</dbReference>
<dbReference type="EC" id="5.3.1.8" evidence="3"/>
<dbReference type="InterPro" id="IPR016305">
    <property type="entry name" value="Mannose-6-P_Isomerase"/>
</dbReference>
<dbReference type="GO" id="GO:0004476">
    <property type="term" value="F:mannose-6-phosphate isomerase activity"/>
    <property type="evidence" value="ECO:0007669"/>
    <property type="project" value="UniProtKB-EC"/>
</dbReference>
<dbReference type="CDD" id="cd07011">
    <property type="entry name" value="cupin_PMI_type_I_N"/>
    <property type="match status" value="1"/>
</dbReference>
<organism evidence="10 11">
    <name type="scientific">Alpinimonas psychrophila</name>
    <dbReference type="NCBI Taxonomy" id="748908"/>
    <lineage>
        <taxon>Bacteria</taxon>
        <taxon>Bacillati</taxon>
        <taxon>Actinomycetota</taxon>
        <taxon>Actinomycetes</taxon>
        <taxon>Micrococcales</taxon>
        <taxon>Microbacteriaceae</taxon>
        <taxon>Alpinimonas</taxon>
    </lineage>
</organism>
<dbReference type="Pfam" id="PF20511">
    <property type="entry name" value="PMI_typeI_cat"/>
    <property type="match status" value="1"/>
</dbReference>
<dbReference type="Gene3D" id="1.10.441.10">
    <property type="entry name" value="Phosphomannose Isomerase, domain 2"/>
    <property type="match status" value="1"/>
</dbReference>
<dbReference type="SUPFAM" id="SSF51182">
    <property type="entry name" value="RmlC-like cupins"/>
    <property type="match status" value="1"/>
</dbReference>
<comment type="similarity">
    <text evidence="2">Belongs to the mannose-6-phosphate isomerase type 1 family.</text>
</comment>
<dbReference type="Gene3D" id="2.60.120.10">
    <property type="entry name" value="Jelly Rolls"/>
    <property type="match status" value="2"/>
</dbReference>
<evidence type="ECO:0000256" key="5">
    <source>
        <dbReference type="ARBA" id="ARBA00022833"/>
    </source>
</evidence>
<dbReference type="EMBL" id="JACGWU010000003">
    <property type="protein sequence ID" value="MBA8829192.1"/>
    <property type="molecule type" value="Genomic_DNA"/>
</dbReference>
<evidence type="ECO:0000256" key="2">
    <source>
        <dbReference type="ARBA" id="ARBA00010772"/>
    </source>
</evidence>
<name>A0A7W3JU81_9MICO</name>
<proteinExistence type="inferred from homology"/>
<keyword evidence="11" id="KW-1185">Reference proteome</keyword>
<feature type="binding site" evidence="8">
    <location>
        <position position="90"/>
    </location>
    <ligand>
        <name>Zn(2+)</name>
        <dbReference type="ChEBI" id="CHEBI:29105"/>
    </ligand>
</feature>
<dbReference type="PANTHER" id="PTHR10309">
    <property type="entry name" value="MANNOSE-6-PHOSPHATE ISOMERASE"/>
    <property type="match status" value="1"/>
</dbReference>
<feature type="active site" evidence="7">
    <location>
        <position position="298"/>
    </location>
</feature>
<sequence length="424" mass="45194">MFVRLENTPRDYAWGSTTAIAELLGRKASGGPEAELWLGTHSGSPTRIANPAQVGGYSTLTEWVAAKPELKIGFLLKILAADHPLSLQAHPTIAQARDGYDRENAAGVPLTALRRNYKDRNHKPELIVALSPTFDALCGFRPREETLRVLREFIVIAHSAKLSADVLEVFAATFETFATDEAANAWALQWLLTGSEGTLELVSECVDVATTVVFAEASATASAPSAPSPTAIGAVAAAATVRELAAEYPGDPGIVLALLLNRVRLARGEALYLPAGNMHAYLRGLGVELMATSDNVLRGGLTPKHIDVAELLTITQCQPLPVPRLAPRALTPGIEIFDPGLSDFALLHVVREGASGREHEPITFDGPAIIICTEGAIEMTGKSSSVSVRRGDFFFVTPDEGAINFEGIGEIFAARRGLTPVFGQ</sequence>
<dbReference type="Proteomes" id="UP000524237">
    <property type="component" value="Unassembled WGS sequence"/>
</dbReference>
<evidence type="ECO:0000256" key="7">
    <source>
        <dbReference type="PIRSR" id="PIRSR001480-1"/>
    </source>
</evidence>
<evidence type="ECO:0000256" key="6">
    <source>
        <dbReference type="ARBA" id="ARBA00023235"/>
    </source>
</evidence>
<keyword evidence="5 8" id="KW-0862">Zinc</keyword>
<dbReference type="InterPro" id="IPR011051">
    <property type="entry name" value="RmlC_Cupin_sf"/>
</dbReference>
<gene>
    <name evidence="10" type="ORF">FB555_001295</name>
</gene>
<dbReference type="PIRSF" id="PIRSF001480">
    <property type="entry name" value="Mannose-6-phosphate_isomerase"/>
    <property type="match status" value="1"/>
</dbReference>
<dbReference type="InterPro" id="IPR046457">
    <property type="entry name" value="PMI_typeI_cat"/>
</dbReference>
<comment type="caution">
    <text evidence="10">The sequence shown here is derived from an EMBL/GenBank/DDBJ whole genome shotgun (WGS) entry which is preliminary data.</text>
</comment>
<dbReference type="GO" id="GO:0005975">
    <property type="term" value="P:carbohydrate metabolic process"/>
    <property type="evidence" value="ECO:0007669"/>
    <property type="project" value="InterPro"/>
</dbReference>